<evidence type="ECO:0000313" key="1">
    <source>
        <dbReference type="EMBL" id="KAK7063190.1"/>
    </source>
</evidence>
<proteinExistence type="predicted"/>
<dbReference type="SUPFAM" id="SSF48452">
    <property type="entry name" value="TPR-like"/>
    <property type="match status" value="1"/>
</dbReference>
<reference evidence="1 2" key="1">
    <citation type="submission" date="2023-11" db="EMBL/GenBank/DDBJ databases">
        <title>Halocaridina rubra genome assembly.</title>
        <authorList>
            <person name="Smith C."/>
        </authorList>
    </citation>
    <scope>NUCLEOTIDE SEQUENCE [LARGE SCALE GENOMIC DNA]</scope>
    <source>
        <strain evidence="1">EP-1</strain>
        <tissue evidence="1">Whole</tissue>
    </source>
</reference>
<accession>A0AAN8ZV70</accession>
<comment type="caution">
    <text evidence="1">The sequence shown here is derived from an EMBL/GenBank/DDBJ whole genome shotgun (WGS) entry which is preliminary data.</text>
</comment>
<evidence type="ECO:0000313" key="2">
    <source>
        <dbReference type="Proteomes" id="UP001381693"/>
    </source>
</evidence>
<sequence>MTVCLINIIFVSLRMEFADFDDDLFLEERQRNNIDEEYAARYCEDSWFLKATPECLVSEEDNLSVLKYSADYLFYKKEYENAISKYEEILSVLPTSNTTVRRECYEGIARSFIKCGQPEKAVAYAVKLHSTSKTQEQATVSCSVLIDANIAAEKYVAALEISQMMVSLHPYHADAWLKLGYIYAGIYGVEVPCVKKLLVAALPYQTESRNETSGESCSHEGKVNIPKPSHNPEIFPEKLLTTNSSDVQHIVDGTSNHMKNNFCECISLRTEEKGIQFVCACFYRSFAILKRTEGTTFGFALESSLKFQKHLLCDMKSLLDEFSLYSLKCKVDKCDHCHDSASPQRETTSEFIDRGSSKFQPEETDLNVDISSKHFVTKWFSCIK</sequence>
<dbReference type="InterPro" id="IPR011990">
    <property type="entry name" value="TPR-like_helical_dom_sf"/>
</dbReference>
<organism evidence="1 2">
    <name type="scientific">Halocaridina rubra</name>
    <name type="common">Hawaiian red shrimp</name>
    <dbReference type="NCBI Taxonomy" id="373956"/>
    <lineage>
        <taxon>Eukaryota</taxon>
        <taxon>Metazoa</taxon>
        <taxon>Ecdysozoa</taxon>
        <taxon>Arthropoda</taxon>
        <taxon>Crustacea</taxon>
        <taxon>Multicrustacea</taxon>
        <taxon>Malacostraca</taxon>
        <taxon>Eumalacostraca</taxon>
        <taxon>Eucarida</taxon>
        <taxon>Decapoda</taxon>
        <taxon>Pleocyemata</taxon>
        <taxon>Caridea</taxon>
        <taxon>Atyoidea</taxon>
        <taxon>Atyidae</taxon>
        <taxon>Halocaridina</taxon>
    </lineage>
</organism>
<dbReference type="PANTHER" id="PTHR31919:SF1">
    <property type="entry name" value="ZINC FINGERS AND HOMEOBOXES PROTEIN 1, ISOFORM 2"/>
    <property type="match status" value="1"/>
</dbReference>
<dbReference type="Proteomes" id="UP001381693">
    <property type="component" value="Unassembled WGS sequence"/>
</dbReference>
<dbReference type="Pfam" id="PF17826">
    <property type="entry name" value="DUF5588"/>
    <property type="match status" value="1"/>
</dbReference>
<dbReference type="InterPro" id="IPR041404">
    <property type="entry name" value="DUF5588"/>
</dbReference>
<dbReference type="EMBL" id="JAXCGZ010020913">
    <property type="protein sequence ID" value="KAK7063190.1"/>
    <property type="molecule type" value="Genomic_DNA"/>
</dbReference>
<dbReference type="Gene3D" id="1.25.40.10">
    <property type="entry name" value="Tetratricopeptide repeat domain"/>
    <property type="match status" value="1"/>
</dbReference>
<gene>
    <name evidence="1" type="ORF">SK128_025509</name>
</gene>
<keyword evidence="2" id="KW-1185">Reference proteome</keyword>
<dbReference type="PANTHER" id="PTHR31919">
    <property type="entry name" value="ZINC FINGERS AND HOMEOBOXES PROTEIN 1, ISOFORM 2"/>
    <property type="match status" value="1"/>
</dbReference>
<protein>
    <submittedName>
        <fullName evidence="1">Uncharacterized protein</fullName>
    </submittedName>
</protein>
<name>A0AAN8ZV70_HALRR</name>
<dbReference type="AlphaFoldDB" id="A0AAN8ZV70"/>